<dbReference type="InParanoid" id="A0A0G4EM58"/>
<protein>
    <submittedName>
        <fullName evidence="3">Uncharacterized protein</fullName>
    </submittedName>
</protein>
<feature type="region of interest" description="Disordered" evidence="2">
    <location>
        <begin position="1"/>
        <end position="34"/>
    </location>
</feature>
<dbReference type="Proteomes" id="UP000041254">
    <property type="component" value="Unassembled WGS sequence"/>
</dbReference>
<keyword evidence="1" id="KW-0175">Coiled coil</keyword>
<feature type="coiled-coil region" evidence="1">
    <location>
        <begin position="197"/>
        <end position="316"/>
    </location>
</feature>
<evidence type="ECO:0000313" key="3">
    <source>
        <dbReference type="EMBL" id="CEL98049.1"/>
    </source>
</evidence>
<dbReference type="AlphaFoldDB" id="A0A0G4EM58"/>
<name>A0A0G4EM58_VITBC</name>
<dbReference type="VEuPathDB" id="CryptoDB:Vbra_7826"/>
<feature type="compositionally biased region" description="Pro residues" evidence="2">
    <location>
        <begin position="1"/>
        <end position="11"/>
    </location>
</feature>
<feature type="region of interest" description="Disordered" evidence="2">
    <location>
        <begin position="327"/>
        <end position="348"/>
    </location>
</feature>
<proteinExistence type="predicted"/>
<organism evidence="3 4">
    <name type="scientific">Vitrella brassicaformis (strain CCMP3155)</name>
    <dbReference type="NCBI Taxonomy" id="1169540"/>
    <lineage>
        <taxon>Eukaryota</taxon>
        <taxon>Sar</taxon>
        <taxon>Alveolata</taxon>
        <taxon>Colpodellida</taxon>
        <taxon>Vitrellaceae</taxon>
        <taxon>Vitrella</taxon>
    </lineage>
</organism>
<dbReference type="EMBL" id="CDMY01000261">
    <property type="protein sequence ID" value="CEL98049.1"/>
    <property type="molecule type" value="Genomic_DNA"/>
</dbReference>
<gene>
    <name evidence="3" type="ORF">Vbra_7826</name>
</gene>
<keyword evidence="4" id="KW-1185">Reference proteome</keyword>
<feature type="region of interest" description="Disordered" evidence="2">
    <location>
        <begin position="46"/>
        <end position="83"/>
    </location>
</feature>
<evidence type="ECO:0000313" key="4">
    <source>
        <dbReference type="Proteomes" id="UP000041254"/>
    </source>
</evidence>
<evidence type="ECO:0000256" key="2">
    <source>
        <dbReference type="SAM" id="MobiDB-lite"/>
    </source>
</evidence>
<evidence type="ECO:0000256" key="1">
    <source>
        <dbReference type="SAM" id="Coils"/>
    </source>
</evidence>
<sequence length="348" mass="39847">MTGQPFKPPAVRPQLTTPLLPNIRERRRRQDERKHRLAIERAAQATMAEEDLASSEGSSSPPVAICAPATHPQFPSIHQHRTPNSRRLYATERMPAGHHHTRGYSTMTSTHMVPFGYSNHRDMVTRSTDNDGSICLLPSPEQLGDFMNEQLRDLRQELTNLLHAKKTLTRRVRFLQDRLDAVSSARDDESQSGRHYLRALQQEIRTRERLEEEVEELRLHAKQQQRNVEAQRGKWLREFGSSGAFLTAKGGQAHYEALQAEVRSLRAQLQKFRTDTEKEETLARLEHDNHVQASMIRKLQEALGEAQAAVKILQTKLQRSYQQAELVEGVAEETHRQTLPAESDPRDT</sequence>
<accession>A0A0G4EM58</accession>
<reference evidence="3 4" key="1">
    <citation type="submission" date="2014-11" db="EMBL/GenBank/DDBJ databases">
        <authorList>
            <person name="Zhu J."/>
            <person name="Qi W."/>
            <person name="Song R."/>
        </authorList>
    </citation>
    <scope>NUCLEOTIDE SEQUENCE [LARGE SCALE GENOMIC DNA]</scope>
</reference>